<dbReference type="EMBL" id="GFDF01011741">
    <property type="protein sequence ID" value="JAV02343.1"/>
    <property type="molecule type" value="Transcribed_RNA"/>
</dbReference>
<evidence type="ECO:0000313" key="2">
    <source>
        <dbReference type="EMBL" id="JAV02343.1"/>
    </source>
</evidence>
<organism evidence="2">
    <name type="scientific">Nyssomyia neivai</name>
    <dbReference type="NCBI Taxonomy" id="330878"/>
    <lineage>
        <taxon>Eukaryota</taxon>
        <taxon>Metazoa</taxon>
        <taxon>Ecdysozoa</taxon>
        <taxon>Arthropoda</taxon>
        <taxon>Hexapoda</taxon>
        <taxon>Insecta</taxon>
        <taxon>Pterygota</taxon>
        <taxon>Neoptera</taxon>
        <taxon>Endopterygota</taxon>
        <taxon>Diptera</taxon>
        <taxon>Nematocera</taxon>
        <taxon>Psychodoidea</taxon>
        <taxon>Psychodidae</taxon>
        <taxon>Nyssomyia</taxon>
    </lineage>
</organism>
<evidence type="ECO:0000256" key="1">
    <source>
        <dbReference type="SAM" id="MobiDB-lite"/>
    </source>
</evidence>
<feature type="compositionally biased region" description="Low complexity" evidence="1">
    <location>
        <begin position="46"/>
        <end position="62"/>
    </location>
</feature>
<feature type="compositionally biased region" description="Polar residues" evidence="1">
    <location>
        <begin position="129"/>
        <end position="164"/>
    </location>
</feature>
<feature type="compositionally biased region" description="Polar residues" evidence="1">
    <location>
        <begin position="7"/>
        <end position="21"/>
    </location>
</feature>
<feature type="compositionally biased region" description="Low complexity" evidence="1">
    <location>
        <begin position="100"/>
        <end position="123"/>
    </location>
</feature>
<reference evidence="2" key="1">
    <citation type="submission" date="2016-12" db="EMBL/GenBank/DDBJ databases">
        <title>An insight into the sialome and mialome of the sand fly, Nyssomyia neivai.</title>
        <authorList>
            <person name="Sebastian V."/>
            <person name="Goulart T.M."/>
            <person name="Oliveira W."/>
            <person name="Calvo E."/>
            <person name="Oliveira L.F."/>
            <person name="Pinto M.C."/>
            <person name="Rosselino A.M."/>
            <person name="Ribeiro J.M."/>
        </authorList>
    </citation>
    <scope>NUCLEOTIDE SEQUENCE</scope>
</reference>
<name>A0A1L8D795_9DIPT</name>
<sequence>MPKRTYSMRNSPSAPTISARRNSLRKNDSKSSVTSLTSRNVERSGSRGSLRSSRSSLNSGVSTNTVKRIPVKPPPPSRYTPSPFHQDKKPLQTSSFRLTSSATRVPASRSSSSNSSIGSASLRVKPQPTGYTKTSTDNLSNGATYRSLSGTKLPNTPSVASRRNNFMRPTAASTTKAQTPAPPIGGQSALLRSRLRK</sequence>
<dbReference type="AlphaFoldDB" id="A0A1L8D795"/>
<protein>
    <submittedName>
        <fullName evidence="2">Uncharacterized protein</fullName>
    </submittedName>
</protein>
<proteinExistence type="predicted"/>
<feature type="region of interest" description="Disordered" evidence="1">
    <location>
        <begin position="1"/>
        <end position="197"/>
    </location>
</feature>
<accession>A0A1L8D795</accession>
<feature type="compositionally biased region" description="Polar residues" evidence="1">
    <location>
        <begin position="30"/>
        <end position="39"/>
    </location>
</feature>